<feature type="non-terminal residue" evidence="1">
    <location>
        <position position="1"/>
    </location>
</feature>
<accession>A0A6J4PPS1</accession>
<gene>
    <name evidence="1" type="ORF">AVDCRST_MAG03-2376</name>
</gene>
<name>A0A6J4PPS1_9ACTN</name>
<dbReference type="EMBL" id="CADCUT010000147">
    <property type="protein sequence ID" value="CAA9418507.1"/>
    <property type="molecule type" value="Genomic_DNA"/>
</dbReference>
<protein>
    <submittedName>
        <fullName evidence="1">Uncharacterized protein</fullName>
    </submittedName>
</protein>
<evidence type="ECO:0000313" key="1">
    <source>
        <dbReference type="EMBL" id="CAA9418507.1"/>
    </source>
</evidence>
<reference evidence="1" key="1">
    <citation type="submission" date="2020-02" db="EMBL/GenBank/DDBJ databases">
        <authorList>
            <person name="Meier V. D."/>
        </authorList>
    </citation>
    <scope>NUCLEOTIDE SEQUENCE</scope>
    <source>
        <strain evidence="1">AVDCRST_MAG03</strain>
    </source>
</reference>
<dbReference type="AlphaFoldDB" id="A0A6J4PPS1"/>
<proteinExistence type="predicted"/>
<feature type="non-terminal residue" evidence="1">
    <location>
        <position position="48"/>
    </location>
</feature>
<organism evidence="1">
    <name type="scientific">uncultured Rubrobacteraceae bacterium</name>
    <dbReference type="NCBI Taxonomy" id="349277"/>
    <lineage>
        <taxon>Bacteria</taxon>
        <taxon>Bacillati</taxon>
        <taxon>Actinomycetota</taxon>
        <taxon>Rubrobacteria</taxon>
        <taxon>Rubrobacterales</taxon>
        <taxon>Rubrobacteraceae</taxon>
        <taxon>environmental samples</taxon>
    </lineage>
</organism>
<sequence>WLEGVPGLRFGGPERRYGACSASLSRFFGCASRPSSIYQTVSLQGWVN</sequence>